<evidence type="ECO:0000256" key="1">
    <source>
        <dbReference type="SAM" id="Phobius"/>
    </source>
</evidence>
<feature type="transmembrane region" description="Helical" evidence="1">
    <location>
        <begin position="28"/>
        <end position="49"/>
    </location>
</feature>
<dbReference type="InterPro" id="IPR036396">
    <property type="entry name" value="Cyt_P450_sf"/>
</dbReference>
<dbReference type="Gene3D" id="1.10.630.10">
    <property type="entry name" value="Cytochrome P450"/>
    <property type="match status" value="1"/>
</dbReference>
<keyword evidence="1" id="KW-0812">Transmembrane</keyword>
<dbReference type="Proteomes" id="UP001324427">
    <property type="component" value="Unassembled WGS sequence"/>
</dbReference>
<dbReference type="AlphaFoldDB" id="A0AAV9JF89"/>
<dbReference type="GO" id="GO:0020037">
    <property type="term" value="F:heme binding"/>
    <property type="evidence" value="ECO:0007669"/>
    <property type="project" value="InterPro"/>
</dbReference>
<proteinExistence type="predicted"/>
<dbReference type="GO" id="GO:0016705">
    <property type="term" value="F:oxidoreductase activity, acting on paired donors, with incorporation or reduction of molecular oxygen"/>
    <property type="evidence" value="ECO:0007669"/>
    <property type="project" value="InterPro"/>
</dbReference>
<dbReference type="GO" id="GO:0005506">
    <property type="term" value="F:iron ion binding"/>
    <property type="evidence" value="ECO:0007669"/>
    <property type="project" value="InterPro"/>
</dbReference>
<dbReference type="GO" id="GO:0004497">
    <property type="term" value="F:monooxygenase activity"/>
    <property type="evidence" value="ECO:0007669"/>
    <property type="project" value="InterPro"/>
</dbReference>
<gene>
    <name evidence="2" type="ORF">LTR36_005932</name>
</gene>
<dbReference type="PANTHER" id="PTHR24306">
    <property type="match status" value="1"/>
</dbReference>
<keyword evidence="3" id="KW-1185">Reference proteome</keyword>
<reference evidence="2 3" key="1">
    <citation type="submission" date="2021-11" db="EMBL/GenBank/DDBJ databases">
        <title>Black yeast isolated from Biological Soil Crust.</title>
        <authorList>
            <person name="Kurbessoian T."/>
        </authorList>
    </citation>
    <scope>NUCLEOTIDE SEQUENCE [LARGE SCALE GENOMIC DNA]</scope>
    <source>
        <strain evidence="2 3">CCFEE 5522</strain>
    </source>
</reference>
<evidence type="ECO:0008006" key="4">
    <source>
        <dbReference type="Google" id="ProtNLM"/>
    </source>
</evidence>
<accession>A0AAV9JF89</accession>
<protein>
    <recommendedName>
        <fullName evidence="4">Cytochrome P450</fullName>
    </recommendedName>
</protein>
<dbReference type="EMBL" id="JAVFHQ010000035">
    <property type="protein sequence ID" value="KAK4543154.1"/>
    <property type="molecule type" value="Genomic_DNA"/>
</dbReference>
<name>A0AAV9JF89_9PEZI</name>
<evidence type="ECO:0000313" key="3">
    <source>
        <dbReference type="Proteomes" id="UP001324427"/>
    </source>
</evidence>
<organism evidence="2 3">
    <name type="scientific">Oleoguttula mirabilis</name>
    <dbReference type="NCBI Taxonomy" id="1507867"/>
    <lineage>
        <taxon>Eukaryota</taxon>
        <taxon>Fungi</taxon>
        <taxon>Dikarya</taxon>
        <taxon>Ascomycota</taxon>
        <taxon>Pezizomycotina</taxon>
        <taxon>Dothideomycetes</taxon>
        <taxon>Dothideomycetidae</taxon>
        <taxon>Mycosphaerellales</taxon>
        <taxon>Teratosphaeriaceae</taxon>
        <taxon>Oleoguttula</taxon>
    </lineage>
</organism>
<keyword evidence="1" id="KW-0472">Membrane</keyword>
<evidence type="ECO:0000313" key="2">
    <source>
        <dbReference type="EMBL" id="KAK4543154.1"/>
    </source>
</evidence>
<dbReference type="PANTHER" id="PTHR24306:SF7">
    <property type="entry name" value="AHBB"/>
    <property type="match status" value="1"/>
</dbReference>
<keyword evidence="1" id="KW-1133">Transmembrane helix</keyword>
<dbReference type="SUPFAM" id="SSF48264">
    <property type="entry name" value="Cytochrome P450"/>
    <property type="match status" value="1"/>
</dbReference>
<sequence length="524" mass="58230">MARADQSNAGGSSDRYFNPNPNVIPNNVAAYFDSPIALSIVGLFVLLVITRAASSRKVSPSHLDSKDGANTVPAVPYWLPVLGHIFNMAYDADGFVKGLRKRFTNGIFALNFGGTTHNIMYTPGLATALLNQKQSVANSEEVAHTLMERVFGFPKDEHGKYEAALPELMACYHKHLVSEPSLGEMVVQTAQRAKASIKDLVTGNSSIVDQMQWERTSNVNVTTDKKGEPIVEASLLPLIRDYAAYTANPSIMGSEFLANFPDFFDDVWSLDRGFLLLAAGLPRWLPIPSLTRAHIAKRRLIDEISIFHEALEKEANGEDPGPKWTALDDVGSLVQARIPVYRKHGFSIRARAAAEHALMWAANANSDTLIFWMINRIYADRVLLEMLREEMEPYVQAVQPSSDFLIAEPPGLEKFDVEGLCANCPLLKSCYIECLRLDTASWSLKVVKQDFVLQSRDKDAQGWLLRKGEYAHAAHDLHNTDPNYFDNPTVWKADRHVKYGGDGKRGTADMGSIRPYGEHPIILT</sequence>
<comment type="caution">
    <text evidence="2">The sequence shown here is derived from an EMBL/GenBank/DDBJ whole genome shotgun (WGS) entry which is preliminary data.</text>
</comment>